<dbReference type="PANTHER" id="PTHR40080">
    <property type="entry name" value="LMO1763 PROTEIN"/>
    <property type="match status" value="1"/>
</dbReference>
<proteinExistence type="predicted"/>
<sequence length="95" mass="10798">MSKLKSPINDVLFQNILKLETLEEVYAFFEDLCTIKEVESMAQRLQAAQLLLQGKTYEQIIQETHISSTTLSRVSTCVRYGSGGYARVLLKNPKK</sequence>
<comment type="caution">
    <text evidence="1">The sequence shown here is derived from an EMBL/GenBank/DDBJ whole genome shotgun (WGS) entry which is preliminary data.</text>
</comment>
<dbReference type="NCBIfam" id="TIGR02531">
    <property type="entry name" value="yecD_yerC"/>
    <property type="match status" value="1"/>
</dbReference>
<dbReference type="Pfam" id="PF01371">
    <property type="entry name" value="Trp_repressor"/>
    <property type="match status" value="1"/>
</dbReference>
<protein>
    <submittedName>
        <fullName evidence="1">YerC/YecD family TrpR-related protein</fullName>
    </submittedName>
</protein>
<dbReference type="Proteomes" id="UP001209076">
    <property type="component" value="Unassembled WGS sequence"/>
</dbReference>
<dbReference type="SUPFAM" id="SSF48295">
    <property type="entry name" value="TrpR-like"/>
    <property type="match status" value="1"/>
</dbReference>
<dbReference type="PANTHER" id="PTHR40080:SF1">
    <property type="entry name" value="TRPR-LIKE PROTEIN YERC_YECD"/>
    <property type="match status" value="1"/>
</dbReference>
<dbReference type="EMBL" id="JAOEGN010000016">
    <property type="protein sequence ID" value="MCU0105527.1"/>
    <property type="molecule type" value="Genomic_DNA"/>
</dbReference>
<dbReference type="InterPro" id="IPR038116">
    <property type="entry name" value="TrpR-like_sf"/>
</dbReference>
<dbReference type="InterPro" id="IPR010921">
    <property type="entry name" value="Trp_repressor/repl_initiator"/>
</dbReference>
<gene>
    <name evidence="1" type="ORF">N7603_07630</name>
</gene>
<dbReference type="RefSeq" id="WP_262096842.1">
    <property type="nucleotide sequence ID" value="NZ_JAOEGN010000016.1"/>
</dbReference>
<evidence type="ECO:0000313" key="1">
    <source>
        <dbReference type="EMBL" id="MCU0105527.1"/>
    </source>
</evidence>
<evidence type="ECO:0000313" key="2">
    <source>
        <dbReference type="Proteomes" id="UP001209076"/>
    </source>
</evidence>
<accession>A0ABT2Q0K8</accession>
<dbReference type="PIRSF" id="PIRSF012508">
    <property type="entry name" value="YerC"/>
    <property type="match status" value="1"/>
</dbReference>
<organism evidence="1 2">
    <name type="scientific">Paracholeplasma vituli</name>
    <dbReference type="NCBI Taxonomy" id="69473"/>
    <lineage>
        <taxon>Bacteria</taxon>
        <taxon>Bacillati</taxon>
        <taxon>Mycoplasmatota</taxon>
        <taxon>Mollicutes</taxon>
        <taxon>Acholeplasmatales</taxon>
        <taxon>Acholeplasmataceae</taxon>
        <taxon>Paracholeplasma</taxon>
    </lineage>
</organism>
<name>A0ABT2Q0K8_9MOLU</name>
<dbReference type="InterPro" id="IPR013368">
    <property type="entry name" value="YecD_YerC"/>
</dbReference>
<reference evidence="2" key="1">
    <citation type="submission" date="2023-07" db="EMBL/GenBank/DDBJ databases">
        <title>Novel Mycoplasma species identified in domestic and wild animals.</title>
        <authorList>
            <person name="Volokhov D.V."/>
            <person name="Furtak V.A."/>
            <person name="Zagorodnyaya T.A."/>
        </authorList>
    </citation>
    <scope>NUCLEOTIDE SEQUENCE [LARGE SCALE GENOMIC DNA]</scope>
    <source>
        <strain evidence="2">92-19</strain>
    </source>
</reference>
<keyword evidence="2" id="KW-1185">Reference proteome</keyword>
<dbReference type="InterPro" id="IPR000831">
    <property type="entry name" value="Trp_repress"/>
</dbReference>
<dbReference type="Gene3D" id="1.10.1270.10">
    <property type="entry name" value="TrpR-like"/>
    <property type="match status" value="1"/>
</dbReference>